<sequence length="219" mass="24351">MSKSPAPQPGPSTGPVNRHAPTPVERQRAQLDKLLKDPAKPAFIPTAPKDKTIRPPREMMKNVQGSSAGAGSGEFHVYKASRRREYERLKMMDEKNQKEAETQEFEQRKQERVEQAEAKTAKNRAKRQKKKERAKAKNDESGKKGVSAGGEGGTRDIPIKKRRLVNGQELVFRRPGEESDDEDHNEDVGPMPEAPAPQAQEEASSAAIAEGNRITIHED</sequence>
<comment type="caution">
    <text evidence="2">The sequence shown here is derived from an EMBL/GenBank/DDBJ whole genome shotgun (WGS) entry which is preliminary data.</text>
</comment>
<organism evidence="2 3">
    <name type="scientific">Meripilus lineatus</name>
    <dbReference type="NCBI Taxonomy" id="2056292"/>
    <lineage>
        <taxon>Eukaryota</taxon>
        <taxon>Fungi</taxon>
        <taxon>Dikarya</taxon>
        <taxon>Basidiomycota</taxon>
        <taxon>Agaricomycotina</taxon>
        <taxon>Agaricomycetes</taxon>
        <taxon>Polyporales</taxon>
        <taxon>Meripilaceae</taxon>
        <taxon>Meripilus</taxon>
    </lineage>
</organism>
<accession>A0AAD5YE46</accession>
<dbReference type="PANTHER" id="PTHR13507:SF0">
    <property type="entry name" value="PRKR-INTERACTING PROTEIN 1"/>
    <property type="match status" value="1"/>
</dbReference>
<dbReference type="Pfam" id="PF06658">
    <property type="entry name" value="DUF1168"/>
    <property type="match status" value="1"/>
</dbReference>
<name>A0AAD5YE46_9APHY</name>
<dbReference type="GO" id="GO:0005730">
    <property type="term" value="C:nucleolus"/>
    <property type="evidence" value="ECO:0007669"/>
    <property type="project" value="TreeGrafter"/>
</dbReference>
<dbReference type="AlphaFoldDB" id="A0AAD5YE46"/>
<proteinExistence type="predicted"/>
<dbReference type="GO" id="GO:0003725">
    <property type="term" value="F:double-stranded RNA binding"/>
    <property type="evidence" value="ECO:0007669"/>
    <property type="project" value="InterPro"/>
</dbReference>
<evidence type="ECO:0000313" key="2">
    <source>
        <dbReference type="EMBL" id="KAJ3477318.1"/>
    </source>
</evidence>
<protein>
    <recommendedName>
        <fullName evidence="4">DUF1168-domain-containing protein</fullName>
    </recommendedName>
</protein>
<keyword evidence="3" id="KW-1185">Reference proteome</keyword>
<dbReference type="GO" id="GO:0004860">
    <property type="term" value="F:protein kinase inhibitor activity"/>
    <property type="evidence" value="ECO:0007669"/>
    <property type="project" value="TreeGrafter"/>
</dbReference>
<feature type="compositionally biased region" description="Basic and acidic residues" evidence="1">
    <location>
        <begin position="48"/>
        <end position="60"/>
    </location>
</feature>
<feature type="compositionally biased region" description="Pro residues" evidence="1">
    <location>
        <begin position="1"/>
        <end position="12"/>
    </location>
</feature>
<reference evidence="2" key="1">
    <citation type="submission" date="2022-07" db="EMBL/GenBank/DDBJ databases">
        <title>Genome Sequence of Physisporinus lineatus.</title>
        <authorList>
            <person name="Buettner E."/>
        </authorList>
    </citation>
    <scope>NUCLEOTIDE SEQUENCE</scope>
    <source>
        <strain evidence="2">VT162</strain>
    </source>
</reference>
<dbReference type="EMBL" id="JANAWD010000607">
    <property type="protein sequence ID" value="KAJ3477318.1"/>
    <property type="molecule type" value="Genomic_DNA"/>
</dbReference>
<feature type="compositionally biased region" description="Basic and acidic residues" evidence="1">
    <location>
        <begin position="83"/>
        <end position="120"/>
    </location>
</feature>
<dbReference type="Proteomes" id="UP001212997">
    <property type="component" value="Unassembled WGS sequence"/>
</dbReference>
<feature type="compositionally biased region" description="Low complexity" evidence="1">
    <location>
        <begin position="196"/>
        <end position="210"/>
    </location>
</feature>
<dbReference type="InterPro" id="IPR009548">
    <property type="entry name" value="Prkrip1"/>
</dbReference>
<dbReference type="GO" id="GO:0019901">
    <property type="term" value="F:protein kinase binding"/>
    <property type="evidence" value="ECO:0007669"/>
    <property type="project" value="TreeGrafter"/>
</dbReference>
<evidence type="ECO:0000313" key="3">
    <source>
        <dbReference type="Proteomes" id="UP001212997"/>
    </source>
</evidence>
<evidence type="ECO:0000256" key="1">
    <source>
        <dbReference type="SAM" id="MobiDB-lite"/>
    </source>
</evidence>
<evidence type="ECO:0008006" key="4">
    <source>
        <dbReference type="Google" id="ProtNLM"/>
    </source>
</evidence>
<feature type="compositionally biased region" description="Basic residues" evidence="1">
    <location>
        <begin position="121"/>
        <end position="134"/>
    </location>
</feature>
<feature type="region of interest" description="Disordered" evidence="1">
    <location>
        <begin position="1"/>
        <end position="219"/>
    </location>
</feature>
<dbReference type="PANTHER" id="PTHR13507">
    <property type="entry name" value="PRKR-INTERACTING PROTEIN 1"/>
    <property type="match status" value="1"/>
</dbReference>
<gene>
    <name evidence="2" type="ORF">NLI96_g10546</name>
</gene>
<feature type="compositionally biased region" description="Basic and acidic residues" evidence="1">
    <location>
        <begin position="25"/>
        <end position="39"/>
    </location>
</feature>